<name>R2SZM7_9ENTE</name>
<dbReference type="PATRIC" id="fig|1158609.3.peg.1715"/>
<evidence type="ECO:0000256" key="2">
    <source>
        <dbReference type="ARBA" id="ARBA00022448"/>
    </source>
</evidence>
<gene>
    <name evidence="4" type="primary">atpF</name>
    <name evidence="6" type="ORF">I586_00111</name>
    <name evidence="5" type="ORF">UAY_01756</name>
</gene>
<dbReference type="InterPro" id="IPR036906">
    <property type="entry name" value="ATPase_V1_fsu_sf"/>
</dbReference>
<reference evidence="6 8" key="2">
    <citation type="submission" date="2013-03" db="EMBL/GenBank/DDBJ databases">
        <title>The Genome Sequence of Enterococcus moraviensis BAA-383 (PacBio/Illumina hybrid assembly).</title>
        <authorList>
            <consortium name="The Broad Institute Genomics Platform"/>
            <consortium name="The Broad Institute Genome Sequencing Center for Infectious Disease"/>
            <person name="Earl A."/>
            <person name="Russ C."/>
            <person name="Gilmore M."/>
            <person name="Surin D."/>
            <person name="Walker B."/>
            <person name="Young S."/>
            <person name="Zeng Q."/>
            <person name="Gargeya S."/>
            <person name="Fitzgerald M."/>
            <person name="Haas B."/>
            <person name="Abouelleil A."/>
            <person name="Allen A.W."/>
            <person name="Alvarado L."/>
            <person name="Arachchi H.M."/>
            <person name="Berlin A.M."/>
            <person name="Chapman S.B."/>
            <person name="Gainer-Dewar J."/>
            <person name="Goldberg J."/>
            <person name="Griggs A."/>
            <person name="Gujja S."/>
            <person name="Hansen M."/>
            <person name="Howarth C."/>
            <person name="Imamovic A."/>
            <person name="Ireland A."/>
            <person name="Larimer J."/>
            <person name="McCowan C."/>
            <person name="Murphy C."/>
            <person name="Pearson M."/>
            <person name="Poon T.W."/>
            <person name="Priest M."/>
            <person name="Roberts A."/>
            <person name="Saif S."/>
            <person name="Shea T."/>
            <person name="Sisk P."/>
            <person name="Sykes S."/>
            <person name="Wortman J."/>
            <person name="Nusbaum C."/>
            <person name="Birren B."/>
        </authorList>
    </citation>
    <scope>NUCLEOTIDE SEQUENCE [LARGE SCALE GENOMIC DNA]</scope>
    <source>
        <strain evidence="6 8">ATCC BAA-383</strain>
    </source>
</reference>
<dbReference type="eggNOG" id="COG1436">
    <property type="taxonomic scope" value="Bacteria"/>
</dbReference>
<dbReference type="InterPro" id="IPR022944">
    <property type="entry name" value="ATPase_V1-cplx_fsu_bac/arc"/>
</dbReference>
<evidence type="ECO:0000313" key="8">
    <source>
        <dbReference type="Proteomes" id="UP000014157"/>
    </source>
</evidence>
<comment type="caution">
    <text evidence="5">The sequence shown here is derived from an EMBL/GenBank/DDBJ whole genome shotgun (WGS) entry which is preliminary data.</text>
</comment>
<dbReference type="SUPFAM" id="SSF159468">
    <property type="entry name" value="AtpF-like"/>
    <property type="match status" value="1"/>
</dbReference>
<dbReference type="GO" id="GO:0005524">
    <property type="term" value="F:ATP binding"/>
    <property type="evidence" value="ECO:0007669"/>
    <property type="project" value="UniProtKB-UniRule"/>
</dbReference>
<dbReference type="Pfam" id="PF01990">
    <property type="entry name" value="ATP-synt_F"/>
    <property type="match status" value="1"/>
</dbReference>
<organism evidence="5 7">
    <name type="scientific">Enterococcus moraviensis ATCC BAA-383</name>
    <dbReference type="NCBI Taxonomy" id="1158609"/>
    <lineage>
        <taxon>Bacteria</taxon>
        <taxon>Bacillati</taxon>
        <taxon>Bacillota</taxon>
        <taxon>Bacilli</taxon>
        <taxon>Lactobacillales</taxon>
        <taxon>Enterococcaceae</taxon>
        <taxon>Enterococcus</taxon>
    </lineage>
</organism>
<dbReference type="GO" id="GO:0042777">
    <property type="term" value="P:proton motive force-driven plasma membrane ATP synthesis"/>
    <property type="evidence" value="ECO:0007669"/>
    <property type="project" value="UniProtKB-UniRule"/>
</dbReference>
<keyword evidence="4" id="KW-0066">ATP synthesis</keyword>
<keyword evidence="8" id="KW-1185">Reference proteome</keyword>
<keyword evidence="4" id="KW-0375">Hydrogen ion transport</keyword>
<evidence type="ECO:0000313" key="6">
    <source>
        <dbReference type="EMBL" id="EOT73118.1"/>
    </source>
</evidence>
<dbReference type="EMBL" id="ASWB01000001">
    <property type="protein sequence ID" value="EOT73118.1"/>
    <property type="molecule type" value="Genomic_DNA"/>
</dbReference>
<dbReference type="STRING" id="155617.RV09_GL000075"/>
<comment type="function">
    <text evidence="4">Produces ATP from ADP in the presence of a proton gradient across the membrane.</text>
</comment>
<dbReference type="Proteomes" id="UP000014157">
    <property type="component" value="Unassembled WGS sequence"/>
</dbReference>
<sequence length="103" mass="11414">MAYKIGVVGDRDSVMPFKLFGFDVRYANTSKQVRETIESMAKQHFGVIFITEDASELAVETIERYKSEVTPAIILIPSHNGTKGIGLKAIQDNVERAVGQNIL</sequence>
<dbReference type="AlphaFoldDB" id="R2SZM7"/>
<comment type="similarity">
    <text evidence="1 4">Belongs to the V-ATPase F subunit family.</text>
</comment>
<evidence type="ECO:0000313" key="5">
    <source>
        <dbReference type="EMBL" id="EOI00653.1"/>
    </source>
</evidence>
<dbReference type="Proteomes" id="UP000013781">
    <property type="component" value="Unassembled WGS sequence"/>
</dbReference>
<keyword evidence="2 4" id="KW-0813">Transport</keyword>
<dbReference type="OrthoDB" id="5311at2"/>
<dbReference type="HAMAP" id="MF_00312">
    <property type="entry name" value="ATP_synth_F_arch"/>
    <property type="match status" value="1"/>
</dbReference>
<dbReference type="NCBIfam" id="NF002384">
    <property type="entry name" value="PRK01395.1"/>
    <property type="match status" value="1"/>
</dbReference>
<evidence type="ECO:0000313" key="7">
    <source>
        <dbReference type="Proteomes" id="UP000013781"/>
    </source>
</evidence>
<reference evidence="5 7" key="1">
    <citation type="submission" date="2013-02" db="EMBL/GenBank/DDBJ databases">
        <title>The Genome Sequence of Enterococcus moraviensis BAA-383.</title>
        <authorList>
            <consortium name="The Broad Institute Genome Sequencing Platform"/>
            <consortium name="The Broad Institute Genome Sequencing Center for Infectious Disease"/>
            <person name="Earl A.M."/>
            <person name="Gilmore M.S."/>
            <person name="Lebreton F."/>
            <person name="Walker B."/>
            <person name="Young S.K."/>
            <person name="Zeng Q."/>
            <person name="Gargeya S."/>
            <person name="Fitzgerald M."/>
            <person name="Haas B."/>
            <person name="Abouelleil A."/>
            <person name="Alvarado L."/>
            <person name="Arachchi H.M."/>
            <person name="Berlin A.M."/>
            <person name="Chapman S.B."/>
            <person name="Dewar J."/>
            <person name="Goldberg J."/>
            <person name="Griggs A."/>
            <person name="Gujja S."/>
            <person name="Hansen M."/>
            <person name="Howarth C."/>
            <person name="Imamovic A."/>
            <person name="Larimer J."/>
            <person name="McCowan C."/>
            <person name="Murphy C."/>
            <person name="Neiman D."/>
            <person name="Pearson M."/>
            <person name="Priest M."/>
            <person name="Roberts A."/>
            <person name="Saif S."/>
            <person name="Shea T."/>
            <person name="Sisk P."/>
            <person name="Sykes S."/>
            <person name="Wortman J."/>
            <person name="Nusbaum C."/>
            <person name="Birren B."/>
        </authorList>
    </citation>
    <scope>NUCLEOTIDE SEQUENCE [LARGE SCALE GENOMIC DNA]</scope>
    <source>
        <strain evidence="5 7">ATCC BAA-383</strain>
    </source>
</reference>
<dbReference type="Gene3D" id="3.40.50.10580">
    <property type="entry name" value="ATPase, V1 complex, subunit F"/>
    <property type="match status" value="1"/>
</dbReference>
<dbReference type="RefSeq" id="WP_010765135.1">
    <property type="nucleotide sequence ID" value="NZ_ASWB01000001.1"/>
</dbReference>
<dbReference type="GO" id="GO:0046933">
    <property type="term" value="F:proton-transporting ATP synthase activity, rotational mechanism"/>
    <property type="evidence" value="ECO:0007669"/>
    <property type="project" value="UniProtKB-UniRule"/>
</dbReference>
<accession>R2SZM7</accession>
<dbReference type="GO" id="GO:0046961">
    <property type="term" value="F:proton-transporting ATPase activity, rotational mechanism"/>
    <property type="evidence" value="ECO:0007669"/>
    <property type="project" value="InterPro"/>
</dbReference>
<dbReference type="EMBL" id="AJAS01000014">
    <property type="protein sequence ID" value="EOI00653.1"/>
    <property type="molecule type" value="Genomic_DNA"/>
</dbReference>
<dbReference type="HOGENOM" id="CLU_135754_1_0_9"/>
<dbReference type="InterPro" id="IPR008218">
    <property type="entry name" value="ATPase_V1-cplx_f_g_su"/>
</dbReference>
<proteinExistence type="inferred from homology"/>
<keyword evidence="3 4" id="KW-0406">Ion transport</keyword>
<evidence type="ECO:0000256" key="4">
    <source>
        <dbReference type="HAMAP-Rule" id="MF_00312"/>
    </source>
</evidence>
<evidence type="ECO:0000256" key="3">
    <source>
        <dbReference type="ARBA" id="ARBA00023065"/>
    </source>
</evidence>
<evidence type="ECO:0000256" key="1">
    <source>
        <dbReference type="ARBA" id="ARBA00010148"/>
    </source>
</evidence>
<protein>
    <recommendedName>
        <fullName evidence="4">V-type ATP synthase subunit F</fullName>
    </recommendedName>
    <alternativeName>
        <fullName evidence="4">V-ATPase subunit F</fullName>
    </alternativeName>
</protein>